<reference evidence="4 5" key="2">
    <citation type="journal article" date="2012" name="Stand. Genomic Sci.">
        <title>Complete genome sequence of the moderately thermophilic mineral-sulfide-oxidizing firmicute Sulfobacillus acidophilus type strain (NAL(T)).</title>
        <authorList>
            <person name="Anderson I."/>
            <person name="Chertkov O."/>
            <person name="Chen A."/>
            <person name="Saunders E."/>
            <person name="Lapidus A."/>
            <person name="Nolan M."/>
            <person name="Lucas S."/>
            <person name="Hammon N."/>
            <person name="Deshpande S."/>
            <person name="Cheng J.F."/>
            <person name="Han C."/>
            <person name="Tapia R."/>
            <person name="Goodwin L.A."/>
            <person name="Pitluck S."/>
            <person name="Liolios K."/>
            <person name="Pagani I."/>
            <person name="Ivanova N."/>
            <person name="Mikhailova N."/>
            <person name="Pati A."/>
            <person name="Palaniappan K."/>
            <person name="Land M."/>
            <person name="Pan C."/>
            <person name="Rohde M."/>
            <person name="Pukall R."/>
            <person name="Goker M."/>
            <person name="Detter J.C."/>
            <person name="Woyke T."/>
            <person name="Bristow J."/>
            <person name="Eisen J.A."/>
            <person name="Markowitz V."/>
            <person name="Hugenholtz P."/>
            <person name="Kyrpides N.C."/>
            <person name="Klenk H.P."/>
            <person name="Mavromatis K."/>
        </authorList>
    </citation>
    <scope>NUCLEOTIDE SEQUENCE [LARGE SCALE GENOMIC DNA]</scope>
    <source>
        <strain evidence="5">ATCC 700253 / DSM 10332 / NAL</strain>
    </source>
</reference>
<dbReference type="KEGG" id="sap:Sulac_1757"/>
<keyword evidence="5" id="KW-1185">Reference proteome</keyword>
<dbReference type="PATRIC" id="fig|679936.5.peg.1822"/>
<evidence type="ECO:0000256" key="2">
    <source>
        <dbReference type="ARBA" id="ARBA00023315"/>
    </source>
</evidence>
<dbReference type="GO" id="GO:0003841">
    <property type="term" value="F:1-acylglycerol-3-phosphate O-acyltransferase activity"/>
    <property type="evidence" value="ECO:0007669"/>
    <property type="project" value="UniProtKB-EC"/>
</dbReference>
<evidence type="ECO:0000259" key="3">
    <source>
        <dbReference type="SMART" id="SM00563"/>
    </source>
</evidence>
<gene>
    <name evidence="4" type="ordered locus">Sulac_1757</name>
</gene>
<keyword evidence="2 4" id="KW-0012">Acyltransferase</keyword>
<dbReference type="EC" id="2.3.1.51" evidence="4"/>
<dbReference type="InterPro" id="IPR002123">
    <property type="entry name" value="Plipid/glycerol_acylTrfase"/>
</dbReference>
<dbReference type="PANTHER" id="PTHR10434:SF11">
    <property type="entry name" value="1-ACYL-SN-GLYCEROL-3-PHOSPHATE ACYLTRANSFERASE"/>
    <property type="match status" value="1"/>
</dbReference>
<name>G8TZL0_SULAD</name>
<proteinExistence type="predicted"/>
<dbReference type="SUPFAM" id="SSF69593">
    <property type="entry name" value="Glycerol-3-phosphate (1)-acyltransferase"/>
    <property type="match status" value="1"/>
</dbReference>
<dbReference type="STRING" id="679936.Sulac_1757"/>
<dbReference type="HOGENOM" id="CLU_027938_4_5_9"/>
<feature type="domain" description="Phospholipid/glycerol acyltransferase" evidence="3">
    <location>
        <begin position="35"/>
        <end position="147"/>
    </location>
</feature>
<dbReference type="GO" id="GO:0006654">
    <property type="term" value="P:phosphatidic acid biosynthetic process"/>
    <property type="evidence" value="ECO:0007669"/>
    <property type="project" value="TreeGrafter"/>
</dbReference>
<evidence type="ECO:0000256" key="1">
    <source>
        <dbReference type="ARBA" id="ARBA00022679"/>
    </source>
</evidence>
<evidence type="ECO:0000313" key="5">
    <source>
        <dbReference type="Proteomes" id="UP000005439"/>
    </source>
</evidence>
<dbReference type="CDD" id="cd07989">
    <property type="entry name" value="LPLAT_AGPAT-like"/>
    <property type="match status" value="1"/>
</dbReference>
<reference evidence="5" key="1">
    <citation type="submission" date="2011-12" db="EMBL/GenBank/DDBJ databases">
        <title>The complete genome of chromosome of Sulfobacillus acidophilus DSM 10332.</title>
        <authorList>
            <person name="Lucas S."/>
            <person name="Han J."/>
            <person name="Lapidus A."/>
            <person name="Bruce D."/>
            <person name="Goodwin L."/>
            <person name="Pitluck S."/>
            <person name="Peters L."/>
            <person name="Kyrpides N."/>
            <person name="Mavromatis K."/>
            <person name="Ivanova N."/>
            <person name="Mikhailova N."/>
            <person name="Chertkov O."/>
            <person name="Saunders E."/>
            <person name="Detter J.C."/>
            <person name="Tapia R."/>
            <person name="Han C."/>
            <person name="Land M."/>
            <person name="Hauser L."/>
            <person name="Markowitz V."/>
            <person name="Cheng J.-F."/>
            <person name="Hugenholtz P."/>
            <person name="Woyke T."/>
            <person name="Wu D."/>
            <person name="Pukall R."/>
            <person name="Gehrich-Schroeter G."/>
            <person name="Schneider S."/>
            <person name="Klenk H.-P."/>
            <person name="Eisen J.A."/>
        </authorList>
    </citation>
    <scope>NUCLEOTIDE SEQUENCE [LARGE SCALE GENOMIC DNA]</scope>
    <source>
        <strain evidence="5">ATCC 700253 / DSM 10332 / NAL</strain>
    </source>
</reference>
<sequence>MRIYWTLYWLVRISLSLYLNIRVEGVEHIPRTGPLIVIANHRSAFDPPLVGALLPRSVHFMTKAELFNYPVLPWIFRHVQAYPVHRGHPDRRAIRHSLEVINGGDAILMFPEGHRTETGDLQEARAGVIYLAQKTGAPLVPVGISGQYGFRRRIYAKIGQPFHIPPEMNKREAQVLVMDKIRELVQQDPSIRTG</sequence>
<dbReference type="PANTHER" id="PTHR10434">
    <property type="entry name" value="1-ACYL-SN-GLYCEROL-3-PHOSPHATE ACYLTRANSFERASE"/>
    <property type="match status" value="1"/>
</dbReference>
<protein>
    <submittedName>
        <fullName evidence="4">1-acyl-sn-glycerol-3-phosphate acyltransferase</fullName>
        <ecNumber evidence="4">2.3.1.51</ecNumber>
    </submittedName>
</protein>
<organism evidence="4 5">
    <name type="scientific">Sulfobacillus acidophilus (strain ATCC 700253 / DSM 10332 / NAL)</name>
    <dbReference type="NCBI Taxonomy" id="679936"/>
    <lineage>
        <taxon>Bacteria</taxon>
        <taxon>Bacillati</taxon>
        <taxon>Bacillota</taxon>
        <taxon>Clostridia</taxon>
        <taxon>Eubacteriales</taxon>
        <taxon>Clostridiales Family XVII. Incertae Sedis</taxon>
        <taxon>Sulfobacillus</taxon>
    </lineage>
</organism>
<dbReference type="Proteomes" id="UP000005439">
    <property type="component" value="Chromosome"/>
</dbReference>
<dbReference type="AlphaFoldDB" id="G8TZL0"/>
<dbReference type="SMART" id="SM00563">
    <property type="entry name" value="PlsC"/>
    <property type="match status" value="1"/>
</dbReference>
<dbReference type="EMBL" id="CP003179">
    <property type="protein sequence ID" value="AEW05250.1"/>
    <property type="molecule type" value="Genomic_DNA"/>
</dbReference>
<keyword evidence="1 4" id="KW-0808">Transferase</keyword>
<dbReference type="Pfam" id="PF01553">
    <property type="entry name" value="Acyltransferase"/>
    <property type="match status" value="1"/>
</dbReference>
<accession>G8TZL0</accession>
<evidence type="ECO:0000313" key="4">
    <source>
        <dbReference type="EMBL" id="AEW05250.1"/>
    </source>
</evidence>